<organism evidence="1">
    <name type="scientific">freshwater metagenome</name>
    <dbReference type="NCBI Taxonomy" id="449393"/>
    <lineage>
        <taxon>unclassified sequences</taxon>
        <taxon>metagenomes</taxon>
        <taxon>ecological metagenomes</taxon>
    </lineage>
</organism>
<name>A0A6J7A4I3_9ZZZZ</name>
<dbReference type="AlphaFoldDB" id="A0A6J7A4I3"/>
<evidence type="ECO:0000313" key="1">
    <source>
        <dbReference type="EMBL" id="CAB4827805.1"/>
    </source>
</evidence>
<gene>
    <name evidence="1" type="ORF">UFOPK3197_00639</name>
</gene>
<accession>A0A6J7A4I3</accession>
<protein>
    <submittedName>
        <fullName evidence="1">Unannotated protein</fullName>
    </submittedName>
</protein>
<reference evidence="1" key="1">
    <citation type="submission" date="2020-05" db="EMBL/GenBank/DDBJ databases">
        <authorList>
            <person name="Chiriac C."/>
            <person name="Salcher M."/>
            <person name="Ghai R."/>
            <person name="Kavagutti S V."/>
        </authorList>
    </citation>
    <scope>NUCLEOTIDE SEQUENCE</scope>
</reference>
<dbReference type="EMBL" id="CAFABI010000057">
    <property type="protein sequence ID" value="CAB4827805.1"/>
    <property type="molecule type" value="Genomic_DNA"/>
</dbReference>
<sequence length="123" mass="13032">MIPSCAVDVSRSRVTGPPIRIPAIQCGRGMTGNVRIFRPGIGTPISTPVRTRMAMTHKPILSDHEKLAAQGVSSALFLTTIAVTPTTAMAIEIELVMATAVAIAPAQIHHTSGCNERFIETIS</sequence>
<proteinExistence type="predicted"/>